<dbReference type="InterPro" id="IPR020084">
    <property type="entry name" value="NUDIX_hydrolase_CS"/>
</dbReference>
<dbReference type="AlphaFoldDB" id="A0A0G0MAN5"/>
<dbReference type="GO" id="GO:0006754">
    <property type="term" value="P:ATP biosynthetic process"/>
    <property type="evidence" value="ECO:0007669"/>
    <property type="project" value="TreeGrafter"/>
</dbReference>
<dbReference type="Pfam" id="PF00293">
    <property type="entry name" value="NUDIX"/>
    <property type="match status" value="1"/>
</dbReference>
<protein>
    <recommendedName>
        <fullName evidence="2">Nudix hydrolase domain-containing protein</fullName>
    </recommendedName>
</protein>
<accession>A0A0G0MAN5</accession>
<evidence type="ECO:0000256" key="1">
    <source>
        <dbReference type="ARBA" id="ARBA00022801"/>
    </source>
</evidence>
<dbReference type="InterPro" id="IPR015797">
    <property type="entry name" value="NUDIX_hydrolase-like_dom_sf"/>
</dbReference>
<keyword evidence="1" id="KW-0378">Hydrolase</keyword>
<dbReference type="InterPro" id="IPR051325">
    <property type="entry name" value="Nudix_hydrolase_domain"/>
</dbReference>
<dbReference type="GO" id="GO:0004081">
    <property type="term" value="F:bis(5'-nucleosyl)-tetraphosphatase (asymmetrical) activity"/>
    <property type="evidence" value="ECO:0007669"/>
    <property type="project" value="TreeGrafter"/>
</dbReference>
<gene>
    <name evidence="3" type="ORF">UT23_C0012G0020</name>
</gene>
<dbReference type="Proteomes" id="UP000034325">
    <property type="component" value="Unassembled WGS sequence"/>
</dbReference>
<reference evidence="3 4" key="1">
    <citation type="journal article" date="2015" name="Nature">
        <title>rRNA introns, odd ribosomes, and small enigmatic genomes across a large radiation of phyla.</title>
        <authorList>
            <person name="Brown C.T."/>
            <person name="Hug L.A."/>
            <person name="Thomas B.C."/>
            <person name="Sharon I."/>
            <person name="Castelle C.J."/>
            <person name="Singh A."/>
            <person name="Wilkins M.J."/>
            <person name="Williams K.H."/>
            <person name="Banfield J.F."/>
        </authorList>
    </citation>
    <scope>NUCLEOTIDE SEQUENCE [LARGE SCALE GENOMIC DNA]</scope>
</reference>
<organism evidence="3 4">
    <name type="scientific">Candidatus Woesebacteria bacterium GW2011_GWA1_39_12</name>
    <dbReference type="NCBI Taxonomy" id="1618549"/>
    <lineage>
        <taxon>Bacteria</taxon>
        <taxon>Candidatus Woeseibacteriota</taxon>
    </lineage>
</organism>
<evidence type="ECO:0000259" key="2">
    <source>
        <dbReference type="PROSITE" id="PS51462"/>
    </source>
</evidence>
<evidence type="ECO:0000313" key="4">
    <source>
        <dbReference type="Proteomes" id="UP000034325"/>
    </source>
</evidence>
<dbReference type="PROSITE" id="PS00893">
    <property type="entry name" value="NUDIX_BOX"/>
    <property type="match status" value="1"/>
</dbReference>
<dbReference type="SUPFAM" id="SSF55811">
    <property type="entry name" value="Nudix"/>
    <property type="match status" value="1"/>
</dbReference>
<dbReference type="PANTHER" id="PTHR21340:SF0">
    <property type="entry name" value="BIS(5'-NUCLEOSYL)-TETRAPHOSPHATASE [ASYMMETRICAL]"/>
    <property type="match status" value="1"/>
</dbReference>
<dbReference type="PROSITE" id="PS51462">
    <property type="entry name" value="NUDIX"/>
    <property type="match status" value="1"/>
</dbReference>
<dbReference type="GO" id="GO:0006167">
    <property type="term" value="P:AMP biosynthetic process"/>
    <property type="evidence" value="ECO:0007669"/>
    <property type="project" value="TreeGrafter"/>
</dbReference>
<feature type="domain" description="Nudix hydrolase" evidence="2">
    <location>
        <begin position="42"/>
        <end position="181"/>
    </location>
</feature>
<name>A0A0G0MAN5_9BACT</name>
<dbReference type="PANTHER" id="PTHR21340">
    <property type="entry name" value="DIADENOSINE 5,5-P1,P4-TETRAPHOSPHATE PYROPHOSPHOHYDROLASE MUTT"/>
    <property type="match status" value="1"/>
</dbReference>
<dbReference type="InterPro" id="IPR000086">
    <property type="entry name" value="NUDIX_hydrolase_dom"/>
</dbReference>
<sequence>MSKELATQLKKLASIEIGREEVRLKFIERLQNELLTRDERQLTHVAVFVMAIDISKSMVYIGHHKKSDRWIPHGGHVDKGELIEQTLEREIQEEWGIQMKANDIGEPEFLTITEIENPKQWKVCRRHYDVWYFVRVNNEDFEVDPELLHEEFHEARWVNLNDARNLVGNTPTVQEALDFVEMRYFQKD</sequence>
<comment type="caution">
    <text evidence="3">The sequence shown here is derived from an EMBL/GenBank/DDBJ whole genome shotgun (WGS) entry which is preliminary data.</text>
</comment>
<proteinExistence type="predicted"/>
<evidence type="ECO:0000313" key="3">
    <source>
        <dbReference type="EMBL" id="KKQ97410.1"/>
    </source>
</evidence>
<dbReference type="Gene3D" id="3.90.79.10">
    <property type="entry name" value="Nucleoside Triphosphate Pyrophosphohydrolase"/>
    <property type="match status" value="1"/>
</dbReference>
<dbReference type="EMBL" id="LBWA01000012">
    <property type="protein sequence ID" value="KKQ97410.1"/>
    <property type="molecule type" value="Genomic_DNA"/>
</dbReference>